<evidence type="ECO:0000256" key="10">
    <source>
        <dbReference type="SAM" id="SignalP"/>
    </source>
</evidence>
<accession>G7UWS2</accession>
<dbReference type="InterPro" id="IPR037066">
    <property type="entry name" value="Plug_dom_sf"/>
</dbReference>
<evidence type="ECO:0000256" key="7">
    <source>
        <dbReference type="ARBA" id="ARBA00023237"/>
    </source>
</evidence>
<keyword evidence="10" id="KW-0732">Signal</keyword>
<keyword evidence="5 9" id="KW-0798">TonB box</keyword>
<dbReference type="RefSeq" id="WP_014161941.1">
    <property type="nucleotide sequence ID" value="NC_016147.2"/>
</dbReference>
<evidence type="ECO:0000256" key="8">
    <source>
        <dbReference type="PROSITE-ProRule" id="PRU01360"/>
    </source>
</evidence>
<keyword evidence="4 8" id="KW-0812">Transmembrane</keyword>
<dbReference type="HOGENOM" id="CLU_010745_0_1_6"/>
<name>G7UWS2_PSEUP</name>
<comment type="subcellular location">
    <subcellularLocation>
        <location evidence="1 8">Cell outer membrane</location>
        <topology evidence="1 8">Multi-pass membrane protein</topology>
    </subcellularLocation>
</comment>
<dbReference type="Pfam" id="PF00593">
    <property type="entry name" value="TonB_dep_Rec_b-barrel"/>
    <property type="match status" value="1"/>
</dbReference>
<feature type="signal peptide" evidence="10">
    <location>
        <begin position="1"/>
        <end position="30"/>
    </location>
</feature>
<feature type="domain" description="TonB-dependent receptor-like beta-barrel" evidence="11">
    <location>
        <begin position="460"/>
        <end position="928"/>
    </location>
</feature>
<dbReference type="SUPFAM" id="SSF56935">
    <property type="entry name" value="Porins"/>
    <property type="match status" value="1"/>
</dbReference>
<proteinExistence type="inferred from homology"/>
<dbReference type="AlphaFoldDB" id="G7UWS2"/>
<dbReference type="Proteomes" id="UP000005870">
    <property type="component" value="Chromosome"/>
</dbReference>
<dbReference type="InterPro" id="IPR000531">
    <property type="entry name" value="Beta-barrel_TonB"/>
</dbReference>
<dbReference type="InterPro" id="IPR036942">
    <property type="entry name" value="Beta-barrel_TonB_sf"/>
</dbReference>
<dbReference type="eggNOG" id="COG4771">
    <property type="taxonomic scope" value="Bacteria"/>
</dbReference>
<evidence type="ECO:0000259" key="11">
    <source>
        <dbReference type="Pfam" id="PF00593"/>
    </source>
</evidence>
<dbReference type="KEGG" id="psd:DSC_15625"/>
<keyword evidence="13" id="KW-0675">Receptor</keyword>
<organism evidence="13 14">
    <name type="scientific">Pseudoxanthomonas spadix (strain BD-a59)</name>
    <dbReference type="NCBI Taxonomy" id="1045855"/>
    <lineage>
        <taxon>Bacteria</taxon>
        <taxon>Pseudomonadati</taxon>
        <taxon>Pseudomonadota</taxon>
        <taxon>Gammaproteobacteria</taxon>
        <taxon>Lysobacterales</taxon>
        <taxon>Lysobacteraceae</taxon>
        <taxon>Pseudoxanthomonas</taxon>
    </lineage>
</organism>
<dbReference type="STRING" id="1045855.DSC_15625"/>
<dbReference type="PROSITE" id="PS52016">
    <property type="entry name" value="TONB_DEPENDENT_REC_3"/>
    <property type="match status" value="1"/>
</dbReference>
<keyword evidence="6 8" id="KW-0472">Membrane</keyword>
<protein>
    <submittedName>
        <fullName evidence="13">TonB dependent receptor</fullName>
    </submittedName>
</protein>
<dbReference type="Pfam" id="PF07715">
    <property type="entry name" value="Plug"/>
    <property type="match status" value="1"/>
</dbReference>
<keyword evidence="2 8" id="KW-0813">Transport</keyword>
<evidence type="ECO:0000313" key="14">
    <source>
        <dbReference type="Proteomes" id="UP000005870"/>
    </source>
</evidence>
<reference evidence="13 14" key="1">
    <citation type="journal article" date="2012" name="J. Bacteriol.">
        <title>Complete Genome Sequence of the BTEX-Degrading Bacterium Pseudoxanthomonas spadix BD-a59.</title>
        <authorList>
            <person name="Lee S.H."/>
            <person name="Jin H.M."/>
            <person name="Lee H.J."/>
            <person name="Kim J.M."/>
            <person name="Jeon C.O."/>
        </authorList>
    </citation>
    <scope>NUCLEOTIDE SEQUENCE [LARGE SCALE GENOMIC DNA]</scope>
    <source>
        <strain evidence="13 14">BD-a59</strain>
    </source>
</reference>
<sequence>MSVEVSCLPRCSTLTLALLAWLCTPLVALAQATSEPVTEASQATTQELDKVSVTGSRIKRTDIETALPITVIGKAEIDAQGISSAEQLMSYLNVSGNGSDNLASNVGIVTGVDQRGNNGVSGANLRGQGADATLVLLNGRRVAAHGLKGRVVDLNSIPFAAIERVEVLRDGASAIYGTDAIGGVINFITRSDYRGLTLSAFTDTTEEGGGNIHRGNLLVGGGDLDTDGWNAFASFSYKKSEILRGNDRDFSNAFQPERGLSPDTRGTPYATVANRPASTPTLIGNGLIDPADRSTQQYINPLDLPGAAGCESGSGNGLMGPYDHVLWGVASARYACAYDYPAAAVMQQPVESKDIIGRATFRISDRHRMFVEFTGSEVDVEKTFEPYQISPGTVFNASTFYPRTGAAYDEVYDALAAYFGAGQLNYGAPIAYRWRCTACGQRQIATNTKSYRILLGFEGQIGSWDYNAGISRASSKSTSTLGGGYYDTAKLRQVLGSGLLNPFLLPGQAQTPEAMAALADASADGTDLYGGESIMTSIDASVSGGLGFSLPGGEVQLATGIDLRREEYDFGGNQPGEGDPDDPFDGIYLAPFDNGNILRNVSRDTKAVYAELYLPLLDTLELTLAERYDHYEGFGGTENPKVSFKYQPLDGLAFRGAYSTGFKVPTFNQLFYGEALSPYTGLDLADPATCPGGVASPTVPGCESIQPDLLTGGKQDLDPEESRQKSLGVVIAPVDWFNMSVDWWEIKREKTIRSGISIDTLVDNYDTFASNFIRDGNGNITAIDQRYINSGGSLMRGIETDINLTLDDVLGGDWRVHLNGSYLDTYRTKDLGTLPYTDNLVGEYVRYYSLPIRWKHTLGVSYLRGNWTQSLTQIYRGGYKDEEPVSVRNGTFIPSNWDPDVSSYTTYNYSVSYKGLDKLGITLGIKNLLDEDPPFTAHMNDYAAGAGWEPRVADPRGRAYTLALEYKFY</sequence>
<evidence type="ECO:0000259" key="12">
    <source>
        <dbReference type="Pfam" id="PF07715"/>
    </source>
</evidence>
<feature type="chain" id="PRO_5003504489" evidence="10">
    <location>
        <begin position="31"/>
        <end position="969"/>
    </location>
</feature>
<evidence type="ECO:0000313" key="13">
    <source>
        <dbReference type="EMBL" id="AER57769.1"/>
    </source>
</evidence>
<keyword evidence="3 8" id="KW-1134">Transmembrane beta strand</keyword>
<dbReference type="Gene3D" id="2.40.170.20">
    <property type="entry name" value="TonB-dependent receptor, beta-barrel domain"/>
    <property type="match status" value="1"/>
</dbReference>
<dbReference type="PANTHER" id="PTHR47234">
    <property type="match status" value="1"/>
</dbReference>
<keyword evidence="14" id="KW-1185">Reference proteome</keyword>
<gene>
    <name evidence="13" type="ordered locus">DSC_15625</name>
</gene>
<evidence type="ECO:0000256" key="4">
    <source>
        <dbReference type="ARBA" id="ARBA00022692"/>
    </source>
</evidence>
<dbReference type="EMBL" id="CP003093">
    <property type="protein sequence ID" value="AER57769.1"/>
    <property type="molecule type" value="Genomic_DNA"/>
</dbReference>
<dbReference type="InterPro" id="IPR039426">
    <property type="entry name" value="TonB-dep_rcpt-like"/>
</dbReference>
<evidence type="ECO:0000256" key="9">
    <source>
        <dbReference type="RuleBase" id="RU003357"/>
    </source>
</evidence>
<evidence type="ECO:0000256" key="2">
    <source>
        <dbReference type="ARBA" id="ARBA00022448"/>
    </source>
</evidence>
<dbReference type="InterPro" id="IPR012910">
    <property type="entry name" value="Plug_dom"/>
</dbReference>
<evidence type="ECO:0000256" key="6">
    <source>
        <dbReference type="ARBA" id="ARBA00023136"/>
    </source>
</evidence>
<feature type="domain" description="TonB-dependent receptor plug" evidence="12">
    <location>
        <begin position="64"/>
        <end position="184"/>
    </location>
</feature>
<dbReference type="Gene3D" id="2.170.130.10">
    <property type="entry name" value="TonB-dependent receptor, plug domain"/>
    <property type="match status" value="1"/>
</dbReference>
<dbReference type="OrthoDB" id="6276154at2"/>
<dbReference type="eggNOG" id="COG1629">
    <property type="taxonomic scope" value="Bacteria"/>
</dbReference>
<comment type="similarity">
    <text evidence="8 9">Belongs to the TonB-dependent receptor family.</text>
</comment>
<evidence type="ECO:0000256" key="3">
    <source>
        <dbReference type="ARBA" id="ARBA00022452"/>
    </source>
</evidence>
<dbReference type="PANTHER" id="PTHR47234:SF2">
    <property type="entry name" value="TONB-DEPENDENT RECEPTOR"/>
    <property type="match status" value="1"/>
</dbReference>
<evidence type="ECO:0000256" key="5">
    <source>
        <dbReference type="ARBA" id="ARBA00023077"/>
    </source>
</evidence>
<dbReference type="GO" id="GO:0009279">
    <property type="term" value="C:cell outer membrane"/>
    <property type="evidence" value="ECO:0007669"/>
    <property type="project" value="UniProtKB-SubCell"/>
</dbReference>
<keyword evidence="7 8" id="KW-0998">Cell outer membrane</keyword>
<evidence type="ECO:0000256" key="1">
    <source>
        <dbReference type="ARBA" id="ARBA00004571"/>
    </source>
</evidence>